<evidence type="ECO:0000313" key="4">
    <source>
        <dbReference type="EMBL" id="KAK9829856.1"/>
    </source>
</evidence>
<dbReference type="Pfam" id="PF00856">
    <property type="entry name" value="SET"/>
    <property type="match status" value="1"/>
</dbReference>
<dbReference type="AlphaFoldDB" id="A0AAW1R8A2"/>
<dbReference type="CDD" id="cd20265">
    <property type="entry name" value="Complex1_LYR_ETFRF1_LYRM5"/>
    <property type="match status" value="1"/>
</dbReference>
<gene>
    <name evidence="4" type="ORF">WJX72_008280</name>
</gene>
<keyword evidence="2" id="KW-0812">Transmembrane</keyword>
<name>A0AAW1R8A2_9CHLO</name>
<dbReference type="GO" id="GO:0022904">
    <property type="term" value="P:respiratory electron transport chain"/>
    <property type="evidence" value="ECO:0007669"/>
    <property type="project" value="TreeGrafter"/>
</dbReference>
<evidence type="ECO:0000313" key="5">
    <source>
        <dbReference type="Proteomes" id="UP001489004"/>
    </source>
</evidence>
<dbReference type="SUPFAM" id="SSF82199">
    <property type="entry name" value="SET domain"/>
    <property type="match status" value="1"/>
</dbReference>
<dbReference type="SMART" id="SM00317">
    <property type="entry name" value="SET"/>
    <property type="match status" value="1"/>
</dbReference>
<evidence type="ECO:0000259" key="3">
    <source>
        <dbReference type="PROSITE" id="PS50280"/>
    </source>
</evidence>
<dbReference type="GO" id="GO:0090324">
    <property type="term" value="P:negative regulation of oxidative phosphorylation"/>
    <property type="evidence" value="ECO:0007669"/>
    <property type="project" value="InterPro"/>
</dbReference>
<proteinExistence type="inferred from homology"/>
<dbReference type="EMBL" id="JALJOR010000001">
    <property type="protein sequence ID" value="KAK9829856.1"/>
    <property type="molecule type" value="Genomic_DNA"/>
</dbReference>
<dbReference type="InterPro" id="IPR046341">
    <property type="entry name" value="SET_dom_sf"/>
</dbReference>
<keyword evidence="2" id="KW-1133">Transmembrane helix</keyword>
<dbReference type="PANTHER" id="PTHR21024:SF0">
    <property type="entry name" value="ELECTRON TRANSFER FLAVOPROTEIN REGULATORY FACTOR 1"/>
    <property type="match status" value="1"/>
</dbReference>
<feature type="domain" description="SET" evidence="3">
    <location>
        <begin position="165"/>
        <end position="297"/>
    </location>
</feature>
<accession>A0AAW1R8A2</accession>
<comment type="similarity">
    <text evidence="1">Belongs to the complex I LYR family.</text>
</comment>
<dbReference type="InterPro" id="IPR052000">
    <property type="entry name" value="ETFRF1"/>
</dbReference>
<dbReference type="InterPro" id="IPR001214">
    <property type="entry name" value="SET_dom"/>
</dbReference>
<feature type="transmembrane region" description="Helical" evidence="2">
    <location>
        <begin position="134"/>
        <end position="154"/>
    </location>
</feature>
<keyword evidence="5" id="KW-1185">Reference proteome</keyword>
<dbReference type="PANTHER" id="PTHR21024">
    <property type="entry name" value="GROWTH HORMONE-INDUCIBLE SOLUBLE PROTEIN-RELATED"/>
    <property type="match status" value="1"/>
</dbReference>
<dbReference type="InterPro" id="IPR045296">
    <property type="entry name" value="Complex1_LYR_ETFRF1_LYRM5"/>
</dbReference>
<evidence type="ECO:0000256" key="1">
    <source>
        <dbReference type="ARBA" id="ARBA00009508"/>
    </source>
</evidence>
<protein>
    <recommendedName>
        <fullName evidence="3">SET domain-containing protein</fullName>
    </recommendedName>
</protein>
<reference evidence="4 5" key="1">
    <citation type="journal article" date="2024" name="Nat. Commun.">
        <title>Phylogenomics reveals the evolutionary origins of lichenization in chlorophyte algae.</title>
        <authorList>
            <person name="Puginier C."/>
            <person name="Libourel C."/>
            <person name="Otte J."/>
            <person name="Skaloud P."/>
            <person name="Haon M."/>
            <person name="Grisel S."/>
            <person name="Petersen M."/>
            <person name="Berrin J.G."/>
            <person name="Delaux P.M."/>
            <person name="Dal Grande F."/>
            <person name="Keller J."/>
        </authorList>
    </citation>
    <scope>NUCLEOTIDE SEQUENCE [LARGE SCALE GENOMIC DNA]</scope>
    <source>
        <strain evidence="4 5">SAG 2043</strain>
    </source>
</reference>
<keyword evidence="2" id="KW-0472">Membrane</keyword>
<organism evidence="4 5">
    <name type="scientific">[Myrmecia] bisecta</name>
    <dbReference type="NCBI Taxonomy" id="41462"/>
    <lineage>
        <taxon>Eukaryota</taxon>
        <taxon>Viridiplantae</taxon>
        <taxon>Chlorophyta</taxon>
        <taxon>core chlorophytes</taxon>
        <taxon>Trebouxiophyceae</taxon>
        <taxon>Trebouxiales</taxon>
        <taxon>Trebouxiaceae</taxon>
        <taxon>Myrmecia</taxon>
    </lineage>
</organism>
<sequence>MVSGAVRDLYKRLLFVGREYPGEGGLAAVRSKAKVLFQQCPAGSSAEHVQQALKRGEFILKELEALVKLHKYRTLRKRRFRKGHESPQRKAAFSTLQAALPDAKVAAAVLLPPIGQAETAAQSVLQEMFLQHGWQFYALEGLMVGVLLVVASFYNYRPRGWSNPDFLEVRESAVHAKGVFAKQHIPAGKLLGSYPGHPRTPQAMIAKCKTTPEARDYAFLTQDGYFLDPTDRQGIPCAYPRPGMPWLGIDPTLAFVNEPPLGQSVNVEVIYGRQVNDMWFVAERDINQGEELFIDYGASYDRSHYE</sequence>
<dbReference type="PROSITE" id="PS50280">
    <property type="entry name" value="SET"/>
    <property type="match status" value="1"/>
</dbReference>
<dbReference type="Proteomes" id="UP001489004">
    <property type="component" value="Unassembled WGS sequence"/>
</dbReference>
<evidence type="ECO:0000256" key="2">
    <source>
        <dbReference type="SAM" id="Phobius"/>
    </source>
</evidence>
<dbReference type="GO" id="GO:0005739">
    <property type="term" value="C:mitochondrion"/>
    <property type="evidence" value="ECO:0007669"/>
    <property type="project" value="TreeGrafter"/>
</dbReference>
<dbReference type="Gene3D" id="2.170.270.10">
    <property type="entry name" value="SET domain"/>
    <property type="match status" value="1"/>
</dbReference>
<comment type="caution">
    <text evidence="4">The sequence shown here is derived from an EMBL/GenBank/DDBJ whole genome shotgun (WGS) entry which is preliminary data.</text>
</comment>